<dbReference type="SUPFAM" id="SSF52047">
    <property type="entry name" value="RNI-like"/>
    <property type="match status" value="1"/>
</dbReference>
<dbReference type="InterPro" id="IPR036047">
    <property type="entry name" value="F-box-like_dom_sf"/>
</dbReference>
<feature type="compositionally biased region" description="Low complexity" evidence="1">
    <location>
        <begin position="69"/>
        <end position="88"/>
    </location>
</feature>
<name>A0A9W8AHU8_9FUNG</name>
<keyword evidence="4" id="KW-1185">Reference proteome</keyword>
<evidence type="ECO:0000313" key="3">
    <source>
        <dbReference type="EMBL" id="KAJ1929866.1"/>
    </source>
</evidence>
<reference evidence="3" key="1">
    <citation type="submission" date="2022-07" db="EMBL/GenBank/DDBJ databases">
        <title>Phylogenomic reconstructions and comparative analyses of Kickxellomycotina fungi.</title>
        <authorList>
            <person name="Reynolds N.K."/>
            <person name="Stajich J.E."/>
            <person name="Barry K."/>
            <person name="Grigoriev I.V."/>
            <person name="Crous P."/>
            <person name="Smith M.E."/>
        </authorList>
    </citation>
    <scope>NUCLEOTIDE SEQUENCE</scope>
    <source>
        <strain evidence="3">RSA 861</strain>
    </source>
</reference>
<dbReference type="Gene3D" id="3.80.10.10">
    <property type="entry name" value="Ribonuclease Inhibitor"/>
    <property type="match status" value="2"/>
</dbReference>
<dbReference type="PANTHER" id="PTHR13318">
    <property type="entry name" value="PARTNER OF PAIRED, ISOFORM B-RELATED"/>
    <property type="match status" value="1"/>
</dbReference>
<dbReference type="Proteomes" id="UP001150569">
    <property type="component" value="Unassembled WGS sequence"/>
</dbReference>
<dbReference type="GO" id="GO:0019005">
    <property type="term" value="C:SCF ubiquitin ligase complex"/>
    <property type="evidence" value="ECO:0007669"/>
    <property type="project" value="TreeGrafter"/>
</dbReference>
<feature type="domain" description="F-box" evidence="2">
    <location>
        <begin position="14"/>
        <end position="61"/>
    </location>
</feature>
<dbReference type="EMBL" id="JANBPT010000022">
    <property type="protein sequence ID" value="KAJ1929866.1"/>
    <property type="molecule type" value="Genomic_DNA"/>
</dbReference>
<dbReference type="InterPro" id="IPR032675">
    <property type="entry name" value="LRR_dom_sf"/>
</dbReference>
<dbReference type="OrthoDB" id="550575at2759"/>
<protein>
    <recommendedName>
        <fullName evidence="2">F-box domain-containing protein</fullName>
    </recommendedName>
</protein>
<gene>
    <name evidence="3" type="ORF">IWQ60_000827</name>
</gene>
<dbReference type="GO" id="GO:0031146">
    <property type="term" value="P:SCF-dependent proteasomal ubiquitin-dependent protein catabolic process"/>
    <property type="evidence" value="ECO:0007669"/>
    <property type="project" value="TreeGrafter"/>
</dbReference>
<dbReference type="InterPro" id="IPR006553">
    <property type="entry name" value="Leu-rich_rpt_Cys-con_subtyp"/>
</dbReference>
<evidence type="ECO:0000259" key="2">
    <source>
        <dbReference type="PROSITE" id="PS50181"/>
    </source>
</evidence>
<evidence type="ECO:0000313" key="4">
    <source>
        <dbReference type="Proteomes" id="UP001150569"/>
    </source>
</evidence>
<dbReference type="PROSITE" id="PS50181">
    <property type="entry name" value="FBOX"/>
    <property type="match status" value="1"/>
</dbReference>
<dbReference type="SUPFAM" id="SSF81383">
    <property type="entry name" value="F-box domain"/>
    <property type="match status" value="1"/>
</dbReference>
<evidence type="ECO:0000256" key="1">
    <source>
        <dbReference type="SAM" id="MobiDB-lite"/>
    </source>
</evidence>
<dbReference type="InterPro" id="IPR001810">
    <property type="entry name" value="F-box_dom"/>
</dbReference>
<dbReference type="AlphaFoldDB" id="A0A9W8AHU8"/>
<feature type="region of interest" description="Disordered" evidence="1">
    <location>
        <begin position="69"/>
        <end position="89"/>
    </location>
</feature>
<comment type="caution">
    <text evidence="3">The sequence shown here is derived from an EMBL/GenBank/DDBJ whole genome shotgun (WGS) entry which is preliminary data.</text>
</comment>
<proteinExistence type="predicted"/>
<sequence>MANSPPPALDRLACDPLAILPADVLLNVLDHIPFRERVRCLRVSRCWYGRLTAVPRLWRDAYFTGSLRTRSTSAGSTSTTAATPGPSSQSFQRVVQWSGTKLRGLTVAHGDKLSPTALAQLVKTQRPRLERFGLTNARRIESDLLLRTVVRLSATLTHLSLVGCKVTDASVREILCHCWQLRSLNLSHSTRLSRFMFEQVRIRPPLTESPVAIKTGATGRGKRTYQATLSPVRASAGQPPAAVVYHLPLSPLHPPIQHFIFRDNDECAAPGIWATVCTYYAATLEELDWAHTGDVTLPMLDQLAQCTRLRHLNLSGGKFRGAATPDLEPALLHIAERCPQLTKVYLARHTELTESHLQCLLGLNTQLTLLDLTAVHCVSNAFLRTFSLHAPSLTHLNLSACFLVEDTGVSHILKRCPQLVYLNVSSTAVTDLIVMRLLRYSRHLRWLWMESCPALSALGIRLMLSPSAFLTRLDVFSLFNCHKVDYETARQVRAVMRPDAQFRFYIPNG</sequence>
<dbReference type="SMART" id="SM00367">
    <property type="entry name" value="LRR_CC"/>
    <property type="match status" value="5"/>
</dbReference>
<organism evidence="3 4">
    <name type="scientific">Tieghemiomyces parasiticus</name>
    <dbReference type="NCBI Taxonomy" id="78921"/>
    <lineage>
        <taxon>Eukaryota</taxon>
        <taxon>Fungi</taxon>
        <taxon>Fungi incertae sedis</taxon>
        <taxon>Zoopagomycota</taxon>
        <taxon>Kickxellomycotina</taxon>
        <taxon>Dimargaritomycetes</taxon>
        <taxon>Dimargaritales</taxon>
        <taxon>Dimargaritaceae</taxon>
        <taxon>Tieghemiomyces</taxon>
    </lineage>
</organism>
<accession>A0A9W8AHU8</accession>
<dbReference type="Pfam" id="PF12937">
    <property type="entry name" value="F-box-like"/>
    <property type="match status" value="1"/>
</dbReference>